<dbReference type="GO" id="GO:0016020">
    <property type="term" value="C:membrane"/>
    <property type="evidence" value="ECO:0007669"/>
    <property type="project" value="UniProtKB-SubCell"/>
</dbReference>
<dbReference type="SUPFAM" id="SSF47095">
    <property type="entry name" value="HMG-box"/>
    <property type="match status" value="1"/>
</dbReference>
<keyword evidence="3" id="KW-0732">Signal</keyword>
<dbReference type="InterPro" id="IPR051136">
    <property type="entry name" value="Intracellular_Lectin-GPT"/>
</dbReference>
<keyword evidence="2 8" id="KW-0812">Transmembrane</keyword>
<comment type="subcellular location">
    <subcellularLocation>
        <location evidence="1">Membrane</location>
        <topology evidence="1">Single-pass type I membrane protein</topology>
    </subcellularLocation>
</comment>
<dbReference type="InterPro" id="IPR005052">
    <property type="entry name" value="Lectin_leg"/>
</dbReference>
<dbReference type="PANTHER" id="PTHR12223">
    <property type="entry name" value="VESICULAR MANNOSE-BINDING LECTIN"/>
    <property type="match status" value="1"/>
</dbReference>
<protein>
    <recommendedName>
        <fullName evidence="9">L-type lectin-like domain-containing protein</fullName>
    </recommendedName>
</protein>
<proteinExistence type="predicted"/>
<name>A0ABD6F2S2_9BILA</name>
<evidence type="ECO:0000256" key="5">
    <source>
        <dbReference type="ARBA" id="ARBA00023136"/>
    </source>
</evidence>
<dbReference type="AlphaFoldDB" id="A0ABD6F2S2"/>
<accession>A0ABD6F2S2</accession>
<keyword evidence="4 8" id="KW-1133">Transmembrane helix</keyword>
<dbReference type="Gene3D" id="2.60.120.200">
    <property type="match status" value="1"/>
</dbReference>
<dbReference type="Pfam" id="PF03388">
    <property type="entry name" value="Lectin_leg-like"/>
    <property type="match status" value="1"/>
</dbReference>
<keyword evidence="6" id="KW-0175">Coiled coil</keyword>
<evidence type="ECO:0000256" key="1">
    <source>
        <dbReference type="ARBA" id="ARBA00004479"/>
    </source>
</evidence>
<gene>
    <name evidence="10" type="ORF">AB6A40_010109</name>
</gene>
<dbReference type="Proteomes" id="UP001608902">
    <property type="component" value="Unassembled WGS sequence"/>
</dbReference>
<organism evidence="10 11">
    <name type="scientific">Gnathostoma spinigerum</name>
    <dbReference type="NCBI Taxonomy" id="75299"/>
    <lineage>
        <taxon>Eukaryota</taxon>
        <taxon>Metazoa</taxon>
        <taxon>Ecdysozoa</taxon>
        <taxon>Nematoda</taxon>
        <taxon>Chromadorea</taxon>
        <taxon>Rhabditida</taxon>
        <taxon>Spirurina</taxon>
        <taxon>Gnathostomatomorpha</taxon>
        <taxon>Gnathostomatoidea</taxon>
        <taxon>Gnathostomatidae</taxon>
        <taxon>Gnathostoma</taxon>
    </lineage>
</organism>
<evidence type="ECO:0000256" key="6">
    <source>
        <dbReference type="SAM" id="Coils"/>
    </source>
</evidence>
<dbReference type="SUPFAM" id="SSF49899">
    <property type="entry name" value="Concanavalin A-like lectins/glucanases"/>
    <property type="match status" value="1"/>
</dbReference>
<feature type="transmembrane region" description="Helical" evidence="8">
    <location>
        <begin position="268"/>
        <end position="286"/>
    </location>
</feature>
<keyword evidence="11" id="KW-1185">Reference proteome</keyword>
<feature type="coiled-coil region" evidence="6">
    <location>
        <begin position="126"/>
        <end position="153"/>
    </location>
</feature>
<evidence type="ECO:0000313" key="10">
    <source>
        <dbReference type="EMBL" id="MFH4983400.1"/>
    </source>
</evidence>
<sequence>MSDGLQPTPRYELCLRSENIVLPKNGYFGLSAATGGLADDHDVVDFSVFSMPTTVARPSSDKLQSAEKQKYEAEFEEQMKEYEKEKQKFKEQHPDKAQPGDEDWAKVHEDASQRELRLIYESQSAIYSVMQQMERKLDEIKQLQNAHTSMLQQGGAVLPQGGKPPVSSGDGFLQGEKAEVIQSLRDLTSGIREMKNYVNEIFTRTYNMEKKFSGGAVSTADSGLSTYLENIQNDIRSIKTSQFHQGGSGGTLPPVSGCPDPNCLSSSFFISVLALQSIVICILIVYKGKQEKAKFY</sequence>
<comment type="caution">
    <text evidence="10">The sequence shown here is derived from an EMBL/GenBank/DDBJ whole genome shotgun (WGS) entry which is preliminary data.</text>
</comment>
<dbReference type="PROSITE" id="PS51328">
    <property type="entry name" value="L_LECTIN_LIKE"/>
    <property type="match status" value="1"/>
</dbReference>
<dbReference type="EMBL" id="JBGFUD010012137">
    <property type="protein sequence ID" value="MFH4983400.1"/>
    <property type="molecule type" value="Genomic_DNA"/>
</dbReference>
<keyword evidence="5 8" id="KW-0472">Membrane</keyword>
<evidence type="ECO:0000256" key="2">
    <source>
        <dbReference type="ARBA" id="ARBA00022692"/>
    </source>
</evidence>
<evidence type="ECO:0000256" key="8">
    <source>
        <dbReference type="SAM" id="Phobius"/>
    </source>
</evidence>
<dbReference type="InterPro" id="IPR036910">
    <property type="entry name" value="HMG_box_dom_sf"/>
</dbReference>
<evidence type="ECO:0000256" key="7">
    <source>
        <dbReference type="SAM" id="MobiDB-lite"/>
    </source>
</evidence>
<evidence type="ECO:0000256" key="4">
    <source>
        <dbReference type="ARBA" id="ARBA00022989"/>
    </source>
</evidence>
<feature type="domain" description="L-type lectin-like" evidence="9">
    <location>
        <begin position="1"/>
        <end position="51"/>
    </location>
</feature>
<dbReference type="PANTHER" id="PTHR12223:SF28">
    <property type="entry name" value="LECTIN, MANNOSE BINDING 1 LIKE"/>
    <property type="match status" value="1"/>
</dbReference>
<reference evidence="10 11" key="1">
    <citation type="submission" date="2024-08" db="EMBL/GenBank/DDBJ databases">
        <title>Gnathostoma spinigerum genome.</title>
        <authorList>
            <person name="Gonzalez-Bertolin B."/>
            <person name="Monzon S."/>
            <person name="Zaballos A."/>
            <person name="Jimenez P."/>
            <person name="Dekumyoy P."/>
            <person name="Varona S."/>
            <person name="Cuesta I."/>
            <person name="Sumanam S."/>
            <person name="Adisakwattana P."/>
            <person name="Gasser R.B."/>
            <person name="Hernandez-Gonzalez A."/>
            <person name="Young N.D."/>
            <person name="Perteguer M.J."/>
        </authorList>
    </citation>
    <scope>NUCLEOTIDE SEQUENCE [LARGE SCALE GENOMIC DNA]</scope>
    <source>
        <strain evidence="10">AL3</strain>
        <tissue evidence="10">Liver</tissue>
    </source>
</reference>
<evidence type="ECO:0000259" key="9">
    <source>
        <dbReference type="PROSITE" id="PS51328"/>
    </source>
</evidence>
<evidence type="ECO:0000313" key="11">
    <source>
        <dbReference type="Proteomes" id="UP001608902"/>
    </source>
</evidence>
<feature type="region of interest" description="Disordered" evidence="7">
    <location>
        <begin position="82"/>
        <end position="103"/>
    </location>
</feature>
<evidence type="ECO:0000256" key="3">
    <source>
        <dbReference type="ARBA" id="ARBA00022729"/>
    </source>
</evidence>
<dbReference type="InterPro" id="IPR013320">
    <property type="entry name" value="ConA-like_dom_sf"/>
</dbReference>